<dbReference type="GO" id="GO:0030655">
    <property type="term" value="P:beta-lactam antibiotic catabolic process"/>
    <property type="evidence" value="ECO:0007669"/>
    <property type="project" value="InterPro"/>
</dbReference>
<proteinExistence type="inferred from homology"/>
<dbReference type="InterPro" id="IPR000871">
    <property type="entry name" value="Beta-lactam_class-A"/>
</dbReference>
<evidence type="ECO:0000313" key="7">
    <source>
        <dbReference type="Proteomes" id="UP000295493"/>
    </source>
</evidence>
<reference evidence="6 7" key="1">
    <citation type="submission" date="2019-03" db="EMBL/GenBank/DDBJ databases">
        <title>Genomic Encyclopedia of Type Strains, Phase IV (KMG-IV): sequencing the most valuable type-strain genomes for metagenomic binning, comparative biology and taxonomic classification.</title>
        <authorList>
            <person name="Goeker M."/>
        </authorList>
    </citation>
    <scope>NUCLEOTIDE SEQUENCE [LARGE SCALE GENOMIC DNA]</scope>
    <source>
        <strain evidence="6 7">DSM 25059</strain>
    </source>
</reference>
<dbReference type="GO" id="GO:0008800">
    <property type="term" value="F:beta-lactamase activity"/>
    <property type="evidence" value="ECO:0007669"/>
    <property type="project" value="UniProtKB-EC"/>
</dbReference>
<comment type="similarity">
    <text evidence="2">Belongs to the class-A beta-lactamase family.</text>
</comment>
<dbReference type="InterPro" id="IPR006311">
    <property type="entry name" value="TAT_signal"/>
</dbReference>
<comment type="caution">
    <text evidence="6">The sequence shown here is derived from an EMBL/GenBank/DDBJ whole genome shotgun (WGS) entry which is preliminary data.</text>
</comment>
<dbReference type="GO" id="GO:0046677">
    <property type="term" value="P:response to antibiotic"/>
    <property type="evidence" value="ECO:0007669"/>
    <property type="project" value="InterPro"/>
</dbReference>
<dbReference type="AlphaFoldDB" id="A0A4R6FF27"/>
<dbReference type="Proteomes" id="UP000295493">
    <property type="component" value="Unassembled WGS sequence"/>
</dbReference>
<feature type="domain" description="Beta-lactamase class A catalytic" evidence="5">
    <location>
        <begin position="50"/>
        <end position="263"/>
    </location>
</feature>
<evidence type="ECO:0000256" key="4">
    <source>
        <dbReference type="ARBA" id="ARBA00030171"/>
    </source>
</evidence>
<evidence type="ECO:0000313" key="6">
    <source>
        <dbReference type="EMBL" id="TDN79886.1"/>
    </source>
</evidence>
<evidence type="ECO:0000256" key="1">
    <source>
        <dbReference type="ARBA" id="ARBA00001526"/>
    </source>
</evidence>
<dbReference type="InterPro" id="IPR012338">
    <property type="entry name" value="Beta-lactam/transpept-like"/>
</dbReference>
<sequence>MDFTRRSMLAGATALGLVATTRGATAFQAAQGGSIFDKLENAVNGKLYLAVLDTGTGHRLTWNADQRVGLCSTFKLPLAAAVMAGAEKGTLSLDTPVSISAADLLDYAPAVKANLAKGSMTIGELARAAVTVSDNSAANLLLPQVGGPRGLTRYLREAGDTVTSIDHPEPLINRVRPGQDADSTTPWAMAGLVNDLLFSQLLTEAHRRTLAQWMIDSETGLKRIRAGLPVNWKAGDKTGTSGDGWYNDVAVAWPGEGRRPIVIASYLWAPDGQPDAADAVHAKIGELVGALFAP</sequence>
<comment type="catalytic activity">
    <reaction evidence="1">
        <text>a beta-lactam + H2O = a substituted beta-amino acid</text>
        <dbReference type="Rhea" id="RHEA:20401"/>
        <dbReference type="ChEBI" id="CHEBI:15377"/>
        <dbReference type="ChEBI" id="CHEBI:35627"/>
        <dbReference type="ChEBI" id="CHEBI:140347"/>
        <dbReference type="EC" id="3.5.2.6"/>
    </reaction>
</comment>
<accession>A0A4R6FF27</accession>
<dbReference type="EC" id="3.5.2.6" evidence="3"/>
<dbReference type="NCBIfam" id="NF033103">
    <property type="entry name" value="bla_class_A"/>
    <property type="match status" value="1"/>
</dbReference>
<evidence type="ECO:0000256" key="2">
    <source>
        <dbReference type="ARBA" id="ARBA00009009"/>
    </source>
</evidence>
<evidence type="ECO:0000256" key="3">
    <source>
        <dbReference type="ARBA" id="ARBA00012865"/>
    </source>
</evidence>
<dbReference type="Pfam" id="PF13354">
    <property type="entry name" value="Beta-lactamase2"/>
    <property type="match status" value="1"/>
</dbReference>
<organism evidence="6 7">
    <name type="scientific">Stakelama pacifica</name>
    <dbReference type="NCBI Taxonomy" id="517720"/>
    <lineage>
        <taxon>Bacteria</taxon>
        <taxon>Pseudomonadati</taxon>
        <taxon>Pseudomonadota</taxon>
        <taxon>Alphaproteobacteria</taxon>
        <taxon>Sphingomonadales</taxon>
        <taxon>Sphingomonadaceae</taxon>
        <taxon>Stakelama</taxon>
    </lineage>
</organism>
<dbReference type="RefSeq" id="WP_133496404.1">
    <property type="nucleotide sequence ID" value="NZ_BMLU01000011.1"/>
</dbReference>
<dbReference type="PANTHER" id="PTHR35333:SF3">
    <property type="entry name" value="BETA-LACTAMASE-TYPE TRANSPEPTIDASE FOLD CONTAINING PROTEIN"/>
    <property type="match status" value="1"/>
</dbReference>
<name>A0A4R6FF27_9SPHN</name>
<keyword evidence="7" id="KW-1185">Reference proteome</keyword>
<evidence type="ECO:0000259" key="5">
    <source>
        <dbReference type="Pfam" id="PF13354"/>
    </source>
</evidence>
<dbReference type="InterPro" id="IPR045155">
    <property type="entry name" value="Beta-lactam_cat"/>
</dbReference>
<dbReference type="PRINTS" id="PR00118">
    <property type="entry name" value="BLACTAMASEA"/>
</dbReference>
<dbReference type="Gene3D" id="3.40.710.10">
    <property type="entry name" value="DD-peptidase/beta-lactamase superfamily"/>
    <property type="match status" value="1"/>
</dbReference>
<protein>
    <recommendedName>
        <fullName evidence="3">beta-lactamase</fullName>
        <ecNumber evidence="3">3.5.2.6</ecNumber>
    </recommendedName>
    <alternativeName>
        <fullName evidence="4">Penicillinase</fullName>
    </alternativeName>
</protein>
<dbReference type="OrthoDB" id="9784149at2"/>
<dbReference type="PROSITE" id="PS51318">
    <property type="entry name" value="TAT"/>
    <property type="match status" value="1"/>
</dbReference>
<dbReference type="PANTHER" id="PTHR35333">
    <property type="entry name" value="BETA-LACTAMASE"/>
    <property type="match status" value="1"/>
</dbReference>
<dbReference type="SUPFAM" id="SSF56601">
    <property type="entry name" value="beta-lactamase/transpeptidase-like"/>
    <property type="match status" value="1"/>
</dbReference>
<dbReference type="EMBL" id="SNWD01000011">
    <property type="protein sequence ID" value="TDN79886.1"/>
    <property type="molecule type" value="Genomic_DNA"/>
</dbReference>
<gene>
    <name evidence="6" type="ORF">EV664_11141</name>
</gene>